<keyword evidence="2" id="KW-1185">Reference proteome</keyword>
<feature type="non-terminal residue" evidence="1">
    <location>
        <position position="1"/>
    </location>
</feature>
<evidence type="ECO:0000313" key="1">
    <source>
        <dbReference type="EMBL" id="KAF5890550.1"/>
    </source>
</evidence>
<gene>
    <name evidence="1" type="primary">iscS</name>
    <name evidence="1" type="ORF">DAT39_019747</name>
</gene>
<dbReference type="AlphaFoldDB" id="A0A8J4XAA4"/>
<proteinExistence type="predicted"/>
<comment type="caution">
    <text evidence="1">The sequence shown here is derived from an EMBL/GenBank/DDBJ whole genome shotgun (WGS) entry which is preliminary data.</text>
</comment>
<feature type="non-terminal residue" evidence="1">
    <location>
        <position position="92"/>
    </location>
</feature>
<evidence type="ECO:0000313" key="2">
    <source>
        <dbReference type="Proteomes" id="UP000727407"/>
    </source>
</evidence>
<name>A0A8J4XAA4_CLAMG</name>
<dbReference type="EMBL" id="QNUK01000673">
    <property type="protein sequence ID" value="KAF5890550.1"/>
    <property type="molecule type" value="Genomic_DNA"/>
</dbReference>
<accession>A0A8J4XAA4</accession>
<reference evidence="1" key="1">
    <citation type="submission" date="2020-07" db="EMBL/GenBank/DDBJ databases">
        <title>Clarias magur genome sequencing, assembly and annotation.</title>
        <authorList>
            <person name="Kushwaha B."/>
            <person name="Kumar R."/>
            <person name="Das P."/>
            <person name="Joshi C.G."/>
            <person name="Kumar D."/>
            <person name="Nagpure N.S."/>
            <person name="Pandey M."/>
            <person name="Agarwal S."/>
            <person name="Srivastava S."/>
            <person name="Singh M."/>
            <person name="Sahoo L."/>
            <person name="Jayasankar P."/>
            <person name="Meher P.K."/>
            <person name="Koringa P.G."/>
            <person name="Iquebal M.A."/>
            <person name="Das S.P."/>
            <person name="Bit A."/>
            <person name="Patnaik S."/>
            <person name="Patel N."/>
            <person name="Shah T.M."/>
            <person name="Hinsu A."/>
            <person name="Jena J.K."/>
        </authorList>
    </citation>
    <scope>NUCLEOTIDE SEQUENCE</scope>
    <source>
        <strain evidence="1">CIFAMagur01</strain>
        <tissue evidence="1">Testis</tissue>
    </source>
</reference>
<dbReference type="Proteomes" id="UP000727407">
    <property type="component" value="Unassembled WGS sequence"/>
</dbReference>
<organism evidence="1 2">
    <name type="scientific">Clarias magur</name>
    <name type="common">Asian catfish</name>
    <name type="synonym">Macropteronotus magur</name>
    <dbReference type="NCBI Taxonomy" id="1594786"/>
    <lineage>
        <taxon>Eukaryota</taxon>
        <taxon>Metazoa</taxon>
        <taxon>Chordata</taxon>
        <taxon>Craniata</taxon>
        <taxon>Vertebrata</taxon>
        <taxon>Euteleostomi</taxon>
        <taxon>Actinopterygii</taxon>
        <taxon>Neopterygii</taxon>
        <taxon>Teleostei</taxon>
        <taxon>Ostariophysi</taxon>
        <taxon>Siluriformes</taxon>
        <taxon>Clariidae</taxon>
        <taxon>Clarias</taxon>
    </lineage>
</organism>
<sequence length="92" mass="10283">LEQAQKLVQECLPHIAHFIPCAPCFHSHYWPLIVWWAFMALLQGTCASAASALPPGLIDPTKLILLPQTRAHSIRDIFKHSCIPTPTPFLCL</sequence>
<protein>
    <submittedName>
        <fullName evidence="1">Cysteine desulfurase IscS</fullName>
    </submittedName>
</protein>